<feature type="signal peptide" evidence="1">
    <location>
        <begin position="1"/>
        <end position="17"/>
    </location>
</feature>
<keyword evidence="3" id="KW-1185">Reference proteome</keyword>
<sequence>MRVQQTAIGLACAALLAACGGGGGGGGGGDSAGEGGMAQSVSFPFPGGETLAVPPTIATITLKATASSGGEIAYVSNTPGTCSVSGSTLSLLKAGECSVNANQAGGNGYAAATARQLFVIPKQPQAIRFRNPGKQPLDGTPVPLAAASSLGLPVVFTSSTPAVCSVDGSSLHKLADGLCIVTATADGGEIYETSKLERTIPIGTAAAPELTFSSGYKSATLTNENGKVEQGGGSSLRNWWCDGWCDLRLSADGSTVSNTYSWQQEPPSGGWWHTWAQIDVYAPGVASKSTAGNTAEGMRIDAQAELRFTLGLNQEWFDSTNNQVNVDLVLGHYNRKANNDHCNVTLRATFKPGSADMTDYTIRLKDFAVVDGGCELAELDPWVELQDYPIVLVSFASTEGNVNVPSTTAPAPNYPTTVKLKGKITLQ</sequence>
<protein>
    <submittedName>
        <fullName evidence="2">Uncharacterized protein</fullName>
    </submittedName>
</protein>
<feature type="chain" id="PRO_5046640631" evidence="1">
    <location>
        <begin position="18"/>
        <end position="427"/>
    </location>
</feature>
<reference evidence="2 3" key="1">
    <citation type="submission" date="2019-02" db="EMBL/GenBank/DDBJ databases">
        <title>Draft Genome Sequences of Six Type Strains of the Genus Massilia.</title>
        <authorList>
            <person name="Miess H."/>
            <person name="Frediansyhah A."/>
            <person name="Gross H."/>
        </authorList>
    </citation>
    <scope>NUCLEOTIDE SEQUENCE [LARGE SCALE GENOMIC DNA]</scope>
    <source>
        <strain evidence="2 3">DSM 17472</strain>
    </source>
</reference>
<evidence type="ECO:0000256" key="1">
    <source>
        <dbReference type="SAM" id="SignalP"/>
    </source>
</evidence>
<proteinExistence type="predicted"/>
<dbReference type="Proteomes" id="UP000292307">
    <property type="component" value="Chromosome"/>
</dbReference>
<keyword evidence="1" id="KW-0732">Signal</keyword>
<gene>
    <name evidence="2" type="ORF">EYF70_13305</name>
</gene>
<evidence type="ECO:0000313" key="3">
    <source>
        <dbReference type="Proteomes" id="UP000292307"/>
    </source>
</evidence>
<dbReference type="EMBL" id="CP036401">
    <property type="protein sequence ID" value="QBI01715.1"/>
    <property type="molecule type" value="Genomic_DNA"/>
</dbReference>
<name>A0ABX5RV89_9BURK</name>
<evidence type="ECO:0000313" key="2">
    <source>
        <dbReference type="EMBL" id="QBI01715.1"/>
    </source>
</evidence>
<dbReference type="RefSeq" id="WP_131145835.1">
    <property type="nucleotide sequence ID" value="NZ_BMWV01000004.1"/>
</dbReference>
<accession>A0ABX5RV89</accession>
<organism evidence="2 3">
    <name type="scientific">Pseudoduganella albidiflava</name>
    <dbReference type="NCBI Taxonomy" id="321983"/>
    <lineage>
        <taxon>Bacteria</taxon>
        <taxon>Pseudomonadati</taxon>
        <taxon>Pseudomonadota</taxon>
        <taxon>Betaproteobacteria</taxon>
        <taxon>Burkholderiales</taxon>
        <taxon>Oxalobacteraceae</taxon>
        <taxon>Telluria group</taxon>
        <taxon>Pseudoduganella</taxon>
    </lineage>
</organism>
<dbReference type="PROSITE" id="PS51257">
    <property type="entry name" value="PROKAR_LIPOPROTEIN"/>
    <property type="match status" value="1"/>
</dbReference>